<dbReference type="Pfam" id="PF01034">
    <property type="entry name" value="Syndecan"/>
    <property type="match status" value="1"/>
</dbReference>
<gene>
    <name evidence="13" type="ORF">HW555_001292</name>
</gene>
<comment type="function">
    <text evidence="9">Cell surface proteoglycan.</text>
</comment>
<dbReference type="GO" id="GO:0009986">
    <property type="term" value="C:cell surface"/>
    <property type="evidence" value="ECO:0007669"/>
    <property type="project" value="TreeGrafter"/>
</dbReference>
<feature type="region of interest" description="Disordered" evidence="10">
    <location>
        <begin position="260"/>
        <end position="287"/>
    </location>
</feature>
<dbReference type="Proteomes" id="UP000648187">
    <property type="component" value="Unassembled WGS sequence"/>
</dbReference>
<dbReference type="PANTHER" id="PTHR10915">
    <property type="entry name" value="SYNDECAN"/>
    <property type="match status" value="1"/>
</dbReference>
<feature type="compositionally biased region" description="Acidic residues" evidence="10">
    <location>
        <begin position="111"/>
        <end position="120"/>
    </location>
</feature>
<dbReference type="EMBL" id="JACKWZ010000010">
    <property type="protein sequence ID" value="KAF9423223.1"/>
    <property type="molecule type" value="Genomic_DNA"/>
</dbReference>
<evidence type="ECO:0000256" key="5">
    <source>
        <dbReference type="ARBA" id="ARBA00022989"/>
    </source>
</evidence>
<sequence length="287" mass="30758">MLFLWLVEDDYSDAAVEKPTEETVVQIQNDVHSPPDHDLFIDAADDGSGLDTDESSGSGWGAGPGPDDEDGRGSGDEPNGPPDDEDYGSTTIGSEETERTIIETPITPDNSEPDDIDIPEQTEPPVVTKVNIPLQLPTDPRNIDVLIPNTRNKPGEGTSEEGRGAGEEQPSRPDQTDISISGEDLVPSVDQEPSGSNVNQESRAPDKVVIMNAKPEDRATSFFAQPGILAAVIGGAVVGLLCAILVVMFIVYRMRKKDEGSYALDEPKRSPAAASYGKGHNNREFYA</sequence>
<reference evidence="13" key="1">
    <citation type="submission" date="2020-08" db="EMBL/GenBank/DDBJ databases">
        <title>Spodoptera exigua strain:BAW_Kor-Di-RS1 Genome sequencing and assembly.</title>
        <authorList>
            <person name="Kim J."/>
            <person name="Nam H.Y."/>
            <person name="Kwon M."/>
            <person name="Choi J.H."/>
            <person name="Cho S.R."/>
            <person name="Kim G.-H."/>
        </authorList>
    </citation>
    <scope>NUCLEOTIDE SEQUENCE</scope>
    <source>
        <strain evidence="13">BAW_Kor-Di-RS1</strain>
        <tissue evidence="13">Whole-body</tissue>
    </source>
</reference>
<dbReference type="InterPro" id="IPR027789">
    <property type="entry name" value="Syndecan/Neurexin_dom"/>
</dbReference>
<evidence type="ECO:0000259" key="12">
    <source>
        <dbReference type="SMART" id="SM00294"/>
    </source>
</evidence>
<protein>
    <recommendedName>
        <fullName evidence="9">Syndecan</fullName>
    </recommendedName>
</protein>
<comment type="subcellular location">
    <subcellularLocation>
        <location evidence="1 9">Membrane</location>
        <topology evidence="1 9">Single-pass type I membrane protein</topology>
    </subcellularLocation>
</comment>
<dbReference type="InterPro" id="IPR003585">
    <property type="entry name" value="Neurexin-like"/>
</dbReference>
<evidence type="ECO:0000313" key="14">
    <source>
        <dbReference type="Proteomes" id="UP000648187"/>
    </source>
</evidence>
<organism evidence="13 14">
    <name type="scientific">Spodoptera exigua</name>
    <name type="common">Beet armyworm</name>
    <name type="synonym">Noctua fulgens</name>
    <dbReference type="NCBI Taxonomy" id="7107"/>
    <lineage>
        <taxon>Eukaryota</taxon>
        <taxon>Metazoa</taxon>
        <taxon>Ecdysozoa</taxon>
        <taxon>Arthropoda</taxon>
        <taxon>Hexapoda</taxon>
        <taxon>Insecta</taxon>
        <taxon>Pterygota</taxon>
        <taxon>Neoptera</taxon>
        <taxon>Endopterygota</taxon>
        <taxon>Lepidoptera</taxon>
        <taxon>Glossata</taxon>
        <taxon>Ditrysia</taxon>
        <taxon>Noctuoidea</taxon>
        <taxon>Noctuidae</taxon>
        <taxon>Amphipyrinae</taxon>
        <taxon>Spodoptera</taxon>
    </lineage>
</organism>
<dbReference type="SMART" id="SM00294">
    <property type="entry name" value="4.1m"/>
    <property type="match status" value="1"/>
</dbReference>
<feature type="region of interest" description="Disordered" evidence="10">
    <location>
        <begin position="17"/>
        <end position="204"/>
    </location>
</feature>
<keyword evidence="4 9" id="KW-0654">Proteoglycan</keyword>
<evidence type="ECO:0000256" key="2">
    <source>
        <dbReference type="ARBA" id="ARBA00005343"/>
    </source>
</evidence>
<keyword evidence="7 9" id="KW-0325">Glycoprotein</keyword>
<feature type="transmembrane region" description="Helical" evidence="11">
    <location>
        <begin position="228"/>
        <end position="252"/>
    </location>
</feature>
<dbReference type="PANTHER" id="PTHR10915:SF1">
    <property type="entry name" value="SYNDECAN"/>
    <property type="match status" value="1"/>
</dbReference>
<dbReference type="AlphaFoldDB" id="A0A835LBA4"/>
<evidence type="ECO:0000256" key="11">
    <source>
        <dbReference type="SAM" id="Phobius"/>
    </source>
</evidence>
<keyword evidence="3 9" id="KW-0812">Transmembrane</keyword>
<evidence type="ECO:0000256" key="1">
    <source>
        <dbReference type="ARBA" id="ARBA00004479"/>
    </source>
</evidence>
<dbReference type="InterPro" id="IPR001050">
    <property type="entry name" value="Syndecan"/>
</dbReference>
<evidence type="ECO:0000256" key="3">
    <source>
        <dbReference type="ARBA" id="ARBA00022692"/>
    </source>
</evidence>
<keyword evidence="14" id="KW-1185">Reference proteome</keyword>
<keyword evidence="6 11" id="KW-0472">Membrane</keyword>
<feature type="compositionally biased region" description="Basic and acidic residues" evidence="10">
    <location>
        <begin position="160"/>
        <end position="175"/>
    </location>
</feature>
<keyword evidence="8 9" id="KW-0357">Heparan sulfate</keyword>
<dbReference type="PROSITE" id="PS00964">
    <property type="entry name" value="SYNDECAN"/>
    <property type="match status" value="1"/>
</dbReference>
<evidence type="ECO:0000256" key="6">
    <source>
        <dbReference type="ARBA" id="ARBA00023136"/>
    </source>
</evidence>
<name>A0A835LBA4_SPOEX</name>
<evidence type="ECO:0000313" key="13">
    <source>
        <dbReference type="EMBL" id="KAF9423223.1"/>
    </source>
</evidence>
<evidence type="ECO:0000256" key="4">
    <source>
        <dbReference type="ARBA" id="ARBA00022974"/>
    </source>
</evidence>
<comment type="caution">
    <text evidence="13">The sequence shown here is derived from an EMBL/GenBank/DDBJ whole genome shotgun (WGS) entry which is preliminary data.</text>
</comment>
<evidence type="ECO:0000256" key="8">
    <source>
        <dbReference type="ARBA" id="ARBA00023207"/>
    </source>
</evidence>
<evidence type="ECO:0000256" key="7">
    <source>
        <dbReference type="ARBA" id="ARBA00023180"/>
    </source>
</evidence>
<evidence type="ECO:0000256" key="10">
    <source>
        <dbReference type="SAM" id="MobiDB-lite"/>
    </source>
</evidence>
<keyword evidence="5 11" id="KW-1133">Transmembrane helix</keyword>
<feature type="compositionally biased region" description="Polar residues" evidence="10">
    <location>
        <begin position="191"/>
        <end position="202"/>
    </location>
</feature>
<evidence type="ECO:0000256" key="9">
    <source>
        <dbReference type="RuleBase" id="RU000649"/>
    </source>
</evidence>
<proteinExistence type="inferred from homology"/>
<dbReference type="GO" id="GO:0016477">
    <property type="term" value="P:cell migration"/>
    <property type="evidence" value="ECO:0007669"/>
    <property type="project" value="TreeGrafter"/>
</dbReference>
<comment type="similarity">
    <text evidence="2 9">Belongs to the syndecan proteoglycan family.</text>
</comment>
<feature type="domain" description="Neurexin/syndecan/glycophorin C" evidence="12">
    <location>
        <begin position="251"/>
        <end position="269"/>
    </location>
</feature>
<feature type="compositionally biased region" description="Basic and acidic residues" evidence="10">
    <location>
        <begin position="260"/>
        <end position="269"/>
    </location>
</feature>
<dbReference type="InterPro" id="IPR030479">
    <property type="entry name" value="Syndecan_CS"/>
</dbReference>
<accession>A0A835LBA4</accession>
<dbReference type="GO" id="GO:0016020">
    <property type="term" value="C:membrane"/>
    <property type="evidence" value="ECO:0007669"/>
    <property type="project" value="UniProtKB-SubCell"/>
</dbReference>